<evidence type="ECO:0000313" key="4">
    <source>
        <dbReference type="EMBL" id="GFJ93919.1"/>
    </source>
</evidence>
<dbReference type="SUPFAM" id="SSF50370">
    <property type="entry name" value="Ricin B-like lectins"/>
    <property type="match status" value="1"/>
</dbReference>
<protein>
    <recommendedName>
        <fullName evidence="3">Ricin B lectin domain-containing protein</fullName>
    </recommendedName>
</protein>
<dbReference type="CDD" id="cd00161">
    <property type="entry name" value="beta-trefoil_Ricin-like"/>
    <property type="match status" value="1"/>
</dbReference>
<name>A0A6V8LH43_9ACTN</name>
<dbReference type="InterPro" id="IPR035992">
    <property type="entry name" value="Ricin_B-like_lectins"/>
</dbReference>
<reference evidence="4 5" key="1">
    <citation type="submission" date="2020-03" db="EMBL/GenBank/DDBJ databases">
        <title>Whole genome shotgun sequence of Phytohabitans rumicis NBRC 108638.</title>
        <authorList>
            <person name="Komaki H."/>
            <person name="Tamura T."/>
        </authorList>
    </citation>
    <scope>NUCLEOTIDE SEQUENCE [LARGE SCALE GENOMIC DNA]</scope>
    <source>
        <strain evidence="4 5">NBRC 108638</strain>
    </source>
</reference>
<feature type="compositionally biased region" description="Basic and acidic residues" evidence="1">
    <location>
        <begin position="792"/>
        <end position="803"/>
    </location>
</feature>
<organism evidence="4 5">
    <name type="scientific">Phytohabitans rumicis</name>
    <dbReference type="NCBI Taxonomy" id="1076125"/>
    <lineage>
        <taxon>Bacteria</taxon>
        <taxon>Bacillati</taxon>
        <taxon>Actinomycetota</taxon>
        <taxon>Actinomycetes</taxon>
        <taxon>Micromonosporales</taxon>
        <taxon>Micromonosporaceae</taxon>
    </lineage>
</organism>
<accession>A0A6V8LH43</accession>
<dbReference type="PROSITE" id="PS50231">
    <property type="entry name" value="RICIN_B_LECTIN"/>
    <property type="match status" value="1"/>
</dbReference>
<feature type="chain" id="PRO_5029009026" description="Ricin B lectin domain-containing protein" evidence="2">
    <location>
        <begin position="28"/>
        <end position="862"/>
    </location>
</feature>
<proteinExistence type="predicted"/>
<evidence type="ECO:0000256" key="1">
    <source>
        <dbReference type="SAM" id="MobiDB-lite"/>
    </source>
</evidence>
<dbReference type="AlphaFoldDB" id="A0A6V8LH43"/>
<feature type="region of interest" description="Disordered" evidence="1">
    <location>
        <begin position="630"/>
        <end position="672"/>
    </location>
</feature>
<feature type="domain" description="Ricin B lectin" evidence="3">
    <location>
        <begin position="447"/>
        <end position="597"/>
    </location>
</feature>
<feature type="compositionally biased region" description="Low complexity" evidence="1">
    <location>
        <begin position="820"/>
        <end position="829"/>
    </location>
</feature>
<dbReference type="Gene3D" id="2.80.10.50">
    <property type="match status" value="3"/>
</dbReference>
<evidence type="ECO:0000313" key="5">
    <source>
        <dbReference type="Proteomes" id="UP000482960"/>
    </source>
</evidence>
<feature type="signal peptide" evidence="2">
    <location>
        <begin position="1"/>
        <end position="27"/>
    </location>
</feature>
<dbReference type="Pfam" id="PF14200">
    <property type="entry name" value="RicinB_lectin_2"/>
    <property type="match status" value="1"/>
</dbReference>
<reference evidence="4 5" key="2">
    <citation type="submission" date="2020-03" db="EMBL/GenBank/DDBJ databases">
        <authorList>
            <person name="Ichikawa N."/>
            <person name="Kimura A."/>
            <person name="Kitahashi Y."/>
            <person name="Uohara A."/>
        </authorList>
    </citation>
    <scope>NUCLEOTIDE SEQUENCE [LARGE SCALE GENOMIC DNA]</scope>
    <source>
        <strain evidence="4 5">NBRC 108638</strain>
    </source>
</reference>
<keyword evidence="2" id="KW-0732">Signal</keyword>
<dbReference type="Gene3D" id="3.20.20.80">
    <property type="entry name" value="Glycosidases"/>
    <property type="match status" value="1"/>
</dbReference>
<dbReference type="InterPro" id="IPR000772">
    <property type="entry name" value="Ricin_B_lectin"/>
</dbReference>
<evidence type="ECO:0000256" key="2">
    <source>
        <dbReference type="SAM" id="SignalP"/>
    </source>
</evidence>
<feature type="region of interest" description="Disordered" evidence="1">
    <location>
        <begin position="703"/>
        <end position="862"/>
    </location>
</feature>
<dbReference type="InterPro" id="IPR017853">
    <property type="entry name" value="GH"/>
</dbReference>
<gene>
    <name evidence="4" type="ORF">Prum_075610</name>
</gene>
<dbReference type="EMBL" id="BLPG01000001">
    <property type="protein sequence ID" value="GFJ93919.1"/>
    <property type="molecule type" value="Genomic_DNA"/>
</dbReference>
<feature type="compositionally biased region" description="Basic and acidic residues" evidence="1">
    <location>
        <begin position="748"/>
        <end position="765"/>
    </location>
</feature>
<sequence length="862" mass="92428">MKRRLSALAIGVLAGASLLTGAAPAQAADESITVNFSVAGNSPSYRASGWIYGMTENASGPADHFYRDVKFRYMRAGGAQLDQPGGWVSGRYDRRWNSTLAQARRTIALGGQFVILPHDLWGADGYPISRFPGDNGNWTDYDNFLTRLINDVRAAGITVQWDIWNEPNLGLFWNRSQAQYFELWRRTYQRLRAEFPSQLIVGPSCACVPSTGGWWVQYLDFIRANNVVPDIISWHSLPGDPVANVSTANTTLNARGIPHPRPYQINEYGSSSEQNPGDGSWYIARLERAGADGLRANWASTANLHNDLGNLLVRNSAGQHLPKGEWWVYRFYGSQTGLISSVTPSPAYDAFATKATGVAKILVGGGGTTGNIAVNLQRLDTTSGIVQNNQVRVVAQRIPYNGGAAVQGPITIANSVVTLSGNATTVNLPHSNADDTFTITLLPPSDGGFQSVAVAQHSQQCLDNTNLGTANGNQQQQYYCEGGDQQLWNFRPVAGVADTYTVVNQQSGKCLDVNGVSTADGAAVQQWTCGGGTNQQFTLRKVTYGANDAHDYQLVARHSGKCVDVSTISTTAGAPIHQWTCIPASQGSPLNQTWRLWAADRPPTPAARRWAAATRQRPSAVRVPLRHVRPRVPAGHRPGQGPVPRARLAHHGDRRRAPPAYRWRGAGQQPRQLPRLHLLRAGRPAVSAAGPVHGEAVGLQAPDRRAADAWHASHPGRPRRGSRLVQGGPGGAQGRRGGRRLPGGDDQPVVHRQGDQDRGDPDGRRGQRAPGADGRLGHATDVDQGAPARADPAAHADLDRGGRADATGPPRRPGRDRAAGADAGATGPGSARLSGQTRRLGGQLVVAGPPRWRCPAPEATVT</sequence>
<dbReference type="SUPFAM" id="SSF51445">
    <property type="entry name" value="(Trans)glycosidases"/>
    <property type="match status" value="1"/>
</dbReference>
<comment type="caution">
    <text evidence="4">The sequence shown here is derived from an EMBL/GenBank/DDBJ whole genome shotgun (WGS) entry which is preliminary data.</text>
</comment>
<dbReference type="Proteomes" id="UP000482960">
    <property type="component" value="Unassembled WGS sequence"/>
</dbReference>
<keyword evidence="5" id="KW-1185">Reference proteome</keyword>
<evidence type="ECO:0000259" key="3">
    <source>
        <dbReference type="SMART" id="SM00458"/>
    </source>
</evidence>
<dbReference type="SMART" id="SM00458">
    <property type="entry name" value="RICIN"/>
    <property type="match status" value="1"/>
</dbReference>